<organism evidence="1 2">
    <name type="scientific">Eufriesea mexicana</name>
    <dbReference type="NCBI Taxonomy" id="516756"/>
    <lineage>
        <taxon>Eukaryota</taxon>
        <taxon>Metazoa</taxon>
        <taxon>Ecdysozoa</taxon>
        <taxon>Arthropoda</taxon>
        <taxon>Hexapoda</taxon>
        <taxon>Insecta</taxon>
        <taxon>Pterygota</taxon>
        <taxon>Neoptera</taxon>
        <taxon>Endopterygota</taxon>
        <taxon>Hymenoptera</taxon>
        <taxon>Apocrita</taxon>
        <taxon>Aculeata</taxon>
        <taxon>Apoidea</taxon>
        <taxon>Anthophila</taxon>
        <taxon>Apidae</taxon>
        <taxon>Eufriesea</taxon>
    </lineage>
</organism>
<evidence type="ECO:0000313" key="2">
    <source>
        <dbReference type="Proteomes" id="UP000250275"/>
    </source>
</evidence>
<name>A0A310SJP5_9HYME</name>
<gene>
    <name evidence="1" type="ORF">WN48_04078</name>
</gene>
<dbReference type="EMBL" id="KQ762329">
    <property type="protein sequence ID" value="OAD55953.1"/>
    <property type="molecule type" value="Genomic_DNA"/>
</dbReference>
<protein>
    <submittedName>
        <fullName evidence="1">Uncharacterized protein</fullName>
    </submittedName>
</protein>
<proteinExistence type="predicted"/>
<dbReference type="Proteomes" id="UP000250275">
    <property type="component" value="Unassembled WGS sequence"/>
</dbReference>
<sequence length="231" mass="26395">MLCLKKRRTYSFTQGVCSEVPRRSKEDNRYERSLNMAITTLPPDGSLWFSSENDTVLRQFVGRAEIAFRPFENVLVPHRYLVLLQISQSDSRLENTSQAKYSCGESQPGISDGNDLASPRRVLAISSFAAASCLHPGSPDVPRAANNRRTRNYPGVKANTAFYATLERVDDPDRFLKREFPEESFNYTYGSSKNSIVLAKEDVKKRPFLASFGNKKFLYHFAEKRWENCQE</sequence>
<keyword evidence="2" id="KW-1185">Reference proteome</keyword>
<evidence type="ECO:0000313" key="1">
    <source>
        <dbReference type="EMBL" id="OAD55953.1"/>
    </source>
</evidence>
<accession>A0A310SJP5</accession>
<reference evidence="1 2" key="1">
    <citation type="submission" date="2015-07" db="EMBL/GenBank/DDBJ databases">
        <title>The genome of Eufriesea mexicana.</title>
        <authorList>
            <person name="Pan H."/>
            <person name="Kapheim K."/>
        </authorList>
    </citation>
    <scope>NUCLEOTIDE SEQUENCE [LARGE SCALE GENOMIC DNA]</scope>
    <source>
        <strain evidence="1">0111107269</strain>
        <tissue evidence="1">Whole body</tissue>
    </source>
</reference>
<dbReference type="AlphaFoldDB" id="A0A310SJP5"/>